<gene>
    <name evidence="1" type="ORF">IHE45_19G118000</name>
</gene>
<evidence type="ECO:0000313" key="1">
    <source>
        <dbReference type="EMBL" id="KAH7654030.1"/>
    </source>
</evidence>
<proteinExistence type="predicted"/>
<protein>
    <submittedName>
        <fullName evidence="1">Uncharacterized protein</fullName>
    </submittedName>
</protein>
<keyword evidence="2" id="KW-1185">Reference proteome</keyword>
<organism evidence="1 2">
    <name type="scientific">Dioscorea alata</name>
    <name type="common">Purple yam</name>
    <dbReference type="NCBI Taxonomy" id="55571"/>
    <lineage>
        <taxon>Eukaryota</taxon>
        <taxon>Viridiplantae</taxon>
        <taxon>Streptophyta</taxon>
        <taxon>Embryophyta</taxon>
        <taxon>Tracheophyta</taxon>
        <taxon>Spermatophyta</taxon>
        <taxon>Magnoliopsida</taxon>
        <taxon>Liliopsida</taxon>
        <taxon>Dioscoreales</taxon>
        <taxon>Dioscoreaceae</taxon>
        <taxon>Dioscorea</taxon>
    </lineage>
</organism>
<accession>A0ACB7U169</accession>
<evidence type="ECO:0000313" key="2">
    <source>
        <dbReference type="Proteomes" id="UP000827976"/>
    </source>
</evidence>
<comment type="caution">
    <text evidence="1">The sequence shown here is derived from an EMBL/GenBank/DDBJ whole genome shotgun (WGS) entry which is preliminary data.</text>
</comment>
<sequence length="193" mass="21222">MFSSNNKDLQINEDDKFFSKLLSKESSLANQSFRVTVPGSVPFMWESQPGKSKYTNLTTPLLPLTPPPSYYTKAESKVIKKESSKSRLLKAMLHSFTFERKSSMPSSPSAPSASFSSMSSSSSSRFSSTSSSLHERFSSARMSFMPFGEDGELDDQRSKKVSGHGGGGGVFQWCNKIVLVKKTLLMIIGSRSS</sequence>
<reference evidence="2" key="1">
    <citation type="journal article" date="2022" name="Nat. Commun.">
        <title>Chromosome evolution and the genetic basis of agronomically important traits in greater yam.</title>
        <authorList>
            <person name="Bredeson J.V."/>
            <person name="Lyons J.B."/>
            <person name="Oniyinde I.O."/>
            <person name="Okereke N.R."/>
            <person name="Kolade O."/>
            <person name="Nnabue I."/>
            <person name="Nwadili C.O."/>
            <person name="Hribova E."/>
            <person name="Parker M."/>
            <person name="Nwogha J."/>
            <person name="Shu S."/>
            <person name="Carlson J."/>
            <person name="Kariba R."/>
            <person name="Muthemba S."/>
            <person name="Knop K."/>
            <person name="Barton G.J."/>
            <person name="Sherwood A.V."/>
            <person name="Lopez-Montes A."/>
            <person name="Asiedu R."/>
            <person name="Jamnadass R."/>
            <person name="Muchugi A."/>
            <person name="Goodstein D."/>
            <person name="Egesi C.N."/>
            <person name="Featherston J."/>
            <person name="Asfaw A."/>
            <person name="Simpson G.G."/>
            <person name="Dolezel J."/>
            <person name="Hendre P.S."/>
            <person name="Van Deynze A."/>
            <person name="Kumar P.L."/>
            <person name="Obidiegwu J.E."/>
            <person name="Bhattacharjee R."/>
            <person name="Rokhsar D.S."/>
        </authorList>
    </citation>
    <scope>NUCLEOTIDE SEQUENCE [LARGE SCALE GENOMIC DNA]</scope>
    <source>
        <strain evidence="2">cv. TDa95/00328</strain>
    </source>
</reference>
<dbReference type="Proteomes" id="UP000827976">
    <property type="component" value="Chromosome 19"/>
</dbReference>
<dbReference type="EMBL" id="CM037029">
    <property type="protein sequence ID" value="KAH7654030.1"/>
    <property type="molecule type" value="Genomic_DNA"/>
</dbReference>
<name>A0ACB7U169_DIOAL</name>